<evidence type="ECO:0000313" key="1">
    <source>
        <dbReference type="EMBL" id="OGD03429.1"/>
    </source>
</evidence>
<reference evidence="1 2" key="1">
    <citation type="journal article" date="2016" name="Nat. Commun.">
        <title>Thousands of microbial genomes shed light on interconnected biogeochemical processes in an aquifer system.</title>
        <authorList>
            <person name="Anantharaman K."/>
            <person name="Brown C.T."/>
            <person name="Hug L.A."/>
            <person name="Sharon I."/>
            <person name="Castelle C.J."/>
            <person name="Probst A.J."/>
            <person name="Thomas B.C."/>
            <person name="Singh A."/>
            <person name="Wilkins M.J."/>
            <person name="Karaoz U."/>
            <person name="Brodie E.L."/>
            <person name="Williams K.H."/>
            <person name="Hubbard S.S."/>
            <person name="Banfield J.F."/>
        </authorList>
    </citation>
    <scope>NUCLEOTIDE SEQUENCE [LARGE SCALE GENOMIC DNA]</scope>
</reference>
<evidence type="ECO:0000313" key="2">
    <source>
        <dbReference type="Proteomes" id="UP000178993"/>
    </source>
</evidence>
<dbReference type="Proteomes" id="UP000178993">
    <property type="component" value="Unassembled WGS sequence"/>
</dbReference>
<sequence>MTEKKREKTLAELKIGDTIEGPLPPTYNLVSLLPETVAQTWVLETTPDAVITRTGYRASETTIFKWEPGLGIIVRAITTNILKDTERLNVIYRSANRLHLLYLSPPRSKIV</sequence>
<name>A0A1F4ZAI0_9BACT</name>
<proteinExistence type="predicted"/>
<accession>A0A1F4ZAI0</accession>
<comment type="caution">
    <text evidence="1">The sequence shown here is derived from an EMBL/GenBank/DDBJ whole genome shotgun (WGS) entry which is preliminary data.</text>
</comment>
<gene>
    <name evidence="1" type="ORF">A3E17_01535</name>
</gene>
<organism evidence="1 2">
    <name type="scientific">Candidatus Amesbacteria bacterium RIFCSPHIGHO2_12_FULL_48_14</name>
    <dbReference type="NCBI Taxonomy" id="1797257"/>
    <lineage>
        <taxon>Bacteria</taxon>
        <taxon>Candidatus Amesiibacteriota</taxon>
    </lineage>
</organism>
<dbReference type="AlphaFoldDB" id="A0A1F4ZAI0"/>
<protein>
    <submittedName>
        <fullName evidence="1">Uncharacterized protein</fullName>
    </submittedName>
</protein>
<dbReference type="EMBL" id="MEXL01000013">
    <property type="protein sequence ID" value="OGD03429.1"/>
    <property type="molecule type" value="Genomic_DNA"/>
</dbReference>